<dbReference type="EMBL" id="SSTD01017768">
    <property type="protein sequence ID" value="TYJ98825.1"/>
    <property type="molecule type" value="Genomic_DNA"/>
</dbReference>
<reference evidence="2 3" key="1">
    <citation type="submission" date="2019-08" db="EMBL/GenBank/DDBJ databases">
        <title>Draft genome sequences of two oriental melons (Cucumis melo L. var makuwa).</title>
        <authorList>
            <person name="Kwon S.-Y."/>
        </authorList>
    </citation>
    <scope>NUCLEOTIDE SEQUENCE [LARGE SCALE GENOMIC DNA]</scope>
    <source>
        <strain evidence="3">cv. Chang Bougi</strain>
        <tissue evidence="2">Leaf</tissue>
    </source>
</reference>
<gene>
    <name evidence="2" type="ORF">E5676_scaffold248G00130</name>
</gene>
<name>A0A5D3BKD0_CUCMM</name>
<dbReference type="AlphaFoldDB" id="A0A5D3BKD0"/>
<keyword evidence="2" id="KW-0808">Transferase</keyword>
<evidence type="ECO:0000313" key="2">
    <source>
        <dbReference type="EMBL" id="TYJ98825.1"/>
    </source>
</evidence>
<comment type="caution">
    <text evidence="2">The sequence shown here is derived from an EMBL/GenBank/DDBJ whole genome shotgun (WGS) entry which is preliminary data.</text>
</comment>
<dbReference type="Pfam" id="PF25597">
    <property type="entry name" value="SH3_retrovirus"/>
    <property type="match status" value="1"/>
</dbReference>
<keyword evidence="2" id="KW-0418">Kinase</keyword>
<dbReference type="GO" id="GO:0016301">
    <property type="term" value="F:kinase activity"/>
    <property type="evidence" value="ECO:0007669"/>
    <property type="project" value="UniProtKB-KW"/>
</dbReference>
<dbReference type="Proteomes" id="UP000321947">
    <property type="component" value="Unassembled WGS sequence"/>
</dbReference>
<protein>
    <submittedName>
        <fullName evidence="2">Cysteine-rich RLK (RECEPTOR-like protein kinase) 8</fullName>
    </submittedName>
</protein>
<sequence length="375" mass="41039">MAVMIFLNGLSPRFGMVKAHILSDSRIPSLDDAFACVLRIESSPTGLSIPQSSSALISKNNNLRIASTCDMPEAPVIISADEFAKFQNYQDLLQASFSSTLVASTVAPDGSTSSVLGSDTIHFTPSFSLSLDRVTKKIIGRGCESGDLYLFDHQVPQVVACLVVPSPFEVHCRLDVRPHHTKLNSKSLKCIFLGYLHVQKGYRCYCPTLKRLPLPHHPLPLLHLLLACCFLEYSRRPPPQSSDSCPPSMPPSSCNLGSSDDLLIALREGKRKCTYLVSSFVSYHQLSPPTYAFITSPDSTSIPNIVHEALSHFGWRNAMIEELNALDGNGTWDLVSRSAGKKTIGCKWVFVVKVDPDGVVARLKAHLVAKCCPNL</sequence>
<accession>A0A5D3BKD0</accession>
<dbReference type="InterPro" id="IPR057670">
    <property type="entry name" value="SH3_retrovirus"/>
</dbReference>
<keyword evidence="2" id="KW-0675">Receptor</keyword>
<evidence type="ECO:0000259" key="1">
    <source>
        <dbReference type="Pfam" id="PF25597"/>
    </source>
</evidence>
<proteinExistence type="predicted"/>
<feature type="domain" description="Retroviral polymerase SH3-like" evidence="1">
    <location>
        <begin position="177"/>
        <end position="211"/>
    </location>
</feature>
<organism evidence="2 3">
    <name type="scientific">Cucumis melo var. makuwa</name>
    <name type="common">Oriental melon</name>
    <dbReference type="NCBI Taxonomy" id="1194695"/>
    <lineage>
        <taxon>Eukaryota</taxon>
        <taxon>Viridiplantae</taxon>
        <taxon>Streptophyta</taxon>
        <taxon>Embryophyta</taxon>
        <taxon>Tracheophyta</taxon>
        <taxon>Spermatophyta</taxon>
        <taxon>Magnoliopsida</taxon>
        <taxon>eudicotyledons</taxon>
        <taxon>Gunneridae</taxon>
        <taxon>Pentapetalae</taxon>
        <taxon>rosids</taxon>
        <taxon>fabids</taxon>
        <taxon>Cucurbitales</taxon>
        <taxon>Cucurbitaceae</taxon>
        <taxon>Benincaseae</taxon>
        <taxon>Cucumis</taxon>
    </lineage>
</organism>
<evidence type="ECO:0000313" key="3">
    <source>
        <dbReference type="Proteomes" id="UP000321947"/>
    </source>
</evidence>